<dbReference type="RefSeq" id="WP_149285784.1">
    <property type="nucleotide sequence ID" value="NZ_CP038437.2"/>
</dbReference>
<organism evidence="1 2">
    <name type="scientific">Halomonas binhaiensis</name>
    <dbReference type="NCBI Taxonomy" id="2562282"/>
    <lineage>
        <taxon>Bacteria</taxon>
        <taxon>Pseudomonadati</taxon>
        <taxon>Pseudomonadota</taxon>
        <taxon>Gammaproteobacteria</taxon>
        <taxon>Oceanospirillales</taxon>
        <taxon>Halomonadaceae</taxon>
        <taxon>Halomonas</taxon>
    </lineage>
</organism>
<proteinExistence type="predicted"/>
<reference evidence="1" key="1">
    <citation type="submission" date="2021-02" db="EMBL/GenBank/DDBJ databases">
        <title>Strain Y2R2, a novel species of the genus Halomonas.</title>
        <authorList>
            <person name="Huang H."/>
        </authorList>
    </citation>
    <scope>NUCLEOTIDE SEQUENCE</scope>
    <source>
        <strain evidence="1">Y2R2</strain>
    </source>
</reference>
<evidence type="ECO:0000313" key="2">
    <source>
        <dbReference type="Proteomes" id="UP000324285"/>
    </source>
</evidence>
<accession>A0A5C1NIH1</accession>
<evidence type="ECO:0000313" key="1">
    <source>
        <dbReference type="EMBL" id="QEM82660.1"/>
    </source>
</evidence>
<name>A0A5C1NIH1_9GAMM</name>
<protein>
    <submittedName>
        <fullName evidence="1">Uncharacterized protein</fullName>
    </submittedName>
</protein>
<dbReference type="OrthoDB" id="6954833at2"/>
<gene>
    <name evidence="1" type="ORF">E4T21_14715</name>
</gene>
<keyword evidence="2" id="KW-1185">Reference proteome</keyword>
<dbReference type="Proteomes" id="UP000324285">
    <property type="component" value="Chromosome"/>
</dbReference>
<dbReference type="AlphaFoldDB" id="A0A5C1NIH1"/>
<dbReference type="KEGG" id="hbh:E4T21_14715"/>
<dbReference type="EMBL" id="CP038437">
    <property type="protein sequence ID" value="QEM82660.1"/>
    <property type="molecule type" value="Genomic_DNA"/>
</dbReference>
<sequence>MAKRVVWKVGDIVSIKLREDLYTLGQMLTNPAMRFYDISNSDGVWENVDLNTISPLFRVFVGKAINKDLVVEKVQVKSVISSGKPYEPHWIKPYTLAMDESHYPGQQGDFPFMGGRVIDLGPDGGISTTSAPVVKEDLTLPDDREIIESLELTNMWSSEDLGDRLRRYFDSGIDRDDLKFEVFPGLWEDREQLRPLTRRLPVPFR</sequence>